<accession>A0A8S2F7D1</accession>
<dbReference type="EMBL" id="CAJNOK010024913">
    <property type="protein sequence ID" value="CAF1383248.1"/>
    <property type="molecule type" value="Genomic_DNA"/>
</dbReference>
<organism evidence="1 3">
    <name type="scientific">Didymodactylos carnosus</name>
    <dbReference type="NCBI Taxonomy" id="1234261"/>
    <lineage>
        <taxon>Eukaryota</taxon>
        <taxon>Metazoa</taxon>
        <taxon>Spiralia</taxon>
        <taxon>Gnathifera</taxon>
        <taxon>Rotifera</taxon>
        <taxon>Eurotatoria</taxon>
        <taxon>Bdelloidea</taxon>
        <taxon>Philodinida</taxon>
        <taxon>Philodinidae</taxon>
        <taxon>Didymodactylos</taxon>
    </lineage>
</organism>
<dbReference type="PANTHER" id="PTHR24114:SF2">
    <property type="entry name" value="F-BOX DOMAIN-CONTAINING PROTEIN-RELATED"/>
    <property type="match status" value="1"/>
</dbReference>
<comment type="caution">
    <text evidence="1">The sequence shown here is derived from an EMBL/GenBank/DDBJ whole genome shotgun (WGS) entry which is preliminary data.</text>
</comment>
<dbReference type="Pfam" id="PF13516">
    <property type="entry name" value="LRR_6"/>
    <property type="match status" value="3"/>
</dbReference>
<dbReference type="SMART" id="SM00368">
    <property type="entry name" value="LRR_RI"/>
    <property type="match status" value="3"/>
</dbReference>
<dbReference type="AlphaFoldDB" id="A0A8S2F7D1"/>
<evidence type="ECO:0000313" key="3">
    <source>
        <dbReference type="Proteomes" id="UP000677228"/>
    </source>
</evidence>
<dbReference type="Proteomes" id="UP000677228">
    <property type="component" value="Unassembled WGS sequence"/>
</dbReference>
<dbReference type="SUPFAM" id="SSF52047">
    <property type="entry name" value="RNI-like"/>
    <property type="match status" value="1"/>
</dbReference>
<name>A0A8S2F7D1_9BILA</name>
<evidence type="ECO:0000313" key="1">
    <source>
        <dbReference type="EMBL" id="CAF1383248.1"/>
    </source>
</evidence>
<evidence type="ECO:0000313" key="2">
    <source>
        <dbReference type="EMBL" id="CAF4191537.1"/>
    </source>
</evidence>
<dbReference type="InterPro" id="IPR052394">
    <property type="entry name" value="LRR-containing"/>
</dbReference>
<dbReference type="EMBL" id="CAJOBA010046610">
    <property type="protein sequence ID" value="CAF4191537.1"/>
    <property type="molecule type" value="Genomic_DNA"/>
</dbReference>
<dbReference type="InterPro" id="IPR001611">
    <property type="entry name" value="Leu-rich_rpt"/>
</dbReference>
<dbReference type="PANTHER" id="PTHR24114">
    <property type="entry name" value="LEUCINE RICH REPEAT FAMILY PROTEIN"/>
    <property type="match status" value="1"/>
</dbReference>
<sequence>MLREFIDNKALNRFCKIIDDGFRFYRLFLEGCIVGETFLIQFIDALQKSNMKYLDLEINMTKDCFRMIIKILSTIRTIIYINLNYCDIYQIDGSMIINSLKENQLLRVLDISKNKIDISMECISHTLALNKTLSVFNIGHNKISLHGAKVTASMLEITRTLLYLNISGNSLTDDGLVSIAKALKLNKSLIRLDIDECGFFDKGLSELSKVLTENSILTHLSMFRNEHITDDGINTLLNALEINKTLLVIFISNTTISNIM</sequence>
<proteinExistence type="predicted"/>
<reference evidence="1" key="1">
    <citation type="submission" date="2021-02" db="EMBL/GenBank/DDBJ databases">
        <authorList>
            <person name="Nowell W R."/>
        </authorList>
    </citation>
    <scope>NUCLEOTIDE SEQUENCE</scope>
</reference>
<protein>
    <submittedName>
        <fullName evidence="1">Uncharacterized protein</fullName>
    </submittedName>
</protein>
<gene>
    <name evidence="1" type="ORF">OVA965_LOCUS32209</name>
    <name evidence="2" type="ORF">TMI583_LOCUS33065</name>
</gene>
<dbReference type="Gene3D" id="3.80.10.10">
    <property type="entry name" value="Ribonuclease Inhibitor"/>
    <property type="match status" value="2"/>
</dbReference>
<dbReference type="Proteomes" id="UP000682733">
    <property type="component" value="Unassembled WGS sequence"/>
</dbReference>
<dbReference type="InterPro" id="IPR032675">
    <property type="entry name" value="LRR_dom_sf"/>
</dbReference>